<keyword evidence="9" id="KW-1185">Reference proteome</keyword>
<dbReference type="STRING" id="195883.A0A482WWH8"/>
<sequence length="383" mass="42146">MLRRCFLLSAVCWIALFVDARPSSIDWKVDLEGFLTPPLDAAENKTTANLKDQSEQIGFYLYSRAYKGVQLKDKPKKDSNAHILGRYPSVPIKVIIHGWMANHTTNWVQNMKTEYLKLAQPMNVILVNWGGLANDSRYFPAVLNTGLVGKRIAQFLNNLQAQGLAKGDMIHLIGHSLGSHIAGVAGYYFKGKVSRITGLDPALPGYEIADAPEILDKDDAVLVDVIHTTAGTSGIFKPIGHADFYPNGGVNQPGCDGFSPNITNYIESIHCGHMRVCDLYIESIKNSRGFNSRQCNETATIPLKPNDCKEETSTIKMGEHCSKSARGIFILETNEKAPYSNSSLPQEKETVTSSPTSTTKKDDIFAGLDIFNFDDASYGEAAY</sequence>
<dbReference type="PRINTS" id="PR00821">
    <property type="entry name" value="TAGLIPASE"/>
</dbReference>
<dbReference type="PANTHER" id="PTHR11610:SF173">
    <property type="entry name" value="LIPASE DOMAIN-CONTAINING PROTEIN-RELATED"/>
    <property type="match status" value="1"/>
</dbReference>
<dbReference type="OrthoDB" id="199913at2759"/>
<dbReference type="GO" id="GO:0016298">
    <property type="term" value="F:lipase activity"/>
    <property type="evidence" value="ECO:0007669"/>
    <property type="project" value="InterPro"/>
</dbReference>
<evidence type="ECO:0000256" key="3">
    <source>
        <dbReference type="ARBA" id="ARBA00022525"/>
    </source>
</evidence>
<feature type="signal peptide" evidence="6">
    <location>
        <begin position="1"/>
        <end position="20"/>
    </location>
</feature>
<dbReference type="Proteomes" id="UP000291343">
    <property type="component" value="Unassembled WGS sequence"/>
</dbReference>
<comment type="similarity">
    <text evidence="2 4">Belongs to the AB hydrolase superfamily. Lipase family.</text>
</comment>
<dbReference type="CDD" id="cd00707">
    <property type="entry name" value="Pancreat_lipase_like"/>
    <property type="match status" value="1"/>
</dbReference>
<dbReference type="SMR" id="A0A482WWH8"/>
<evidence type="ECO:0000259" key="7">
    <source>
        <dbReference type="Pfam" id="PF00151"/>
    </source>
</evidence>
<dbReference type="EMBL" id="QKKF02022863">
    <property type="protein sequence ID" value="RZF37937.1"/>
    <property type="molecule type" value="Genomic_DNA"/>
</dbReference>
<dbReference type="PANTHER" id="PTHR11610">
    <property type="entry name" value="LIPASE"/>
    <property type="match status" value="1"/>
</dbReference>
<name>A0A482WWH8_LAOST</name>
<feature type="region of interest" description="Disordered" evidence="5">
    <location>
        <begin position="338"/>
        <end position="358"/>
    </location>
</feature>
<accession>A0A482WWH8</accession>
<dbReference type="Pfam" id="PF00151">
    <property type="entry name" value="Lipase"/>
    <property type="match status" value="1"/>
</dbReference>
<evidence type="ECO:0000256" key="5">
    <source>
        <dbReference type="SAM" id="MobiDB-lite"/>
    </source>
</evidence>
<dbReference type="Gene3D" id="3.40.50.1820">
    <property type="entry name" value="alpha/beta hydrolase"/>
    <property type="match status" value="1"/>
</dbReference>
<dbReference type="GO" id="GO:0016042">
    <property type="term" value="P:lipid catabolic process"/>
    <property type="evidence" value="ECO:0007669"/>
    <property type="project" value="TreeGrafter"/>
</dbReference>
<gene>
    <name evidence="8" type="ORF">LSTR_LSTR005437</name>
</gene>
<dbReference type="AlphaFoldDB" id="A0A482WWH8"/>
<keyword evidence="6" id="KW-0732">Signal</keyword>
<comment type="subcellular location">
    <subcellularLocation>
        <location evidence="1">Secreted</location>
    </subcellularLocation>
</comment>
<proteinExistence type="inferred from homology"/>
<dbReference type="InterPro" id="IPR033906">
    <property type="entry name" value="Lipase_N"/>
</dbReference>
<dbReference type="GO" id="GO:0017171">
    <property type="term" value="F:serine hydrolase activity"/>
    <property type="evidence" value="ECO:0007669"/>
    <property type="project" value="TreeGrafter"/>
</dbReference>
<feature type="domain" description="Lipase" evidence="7">
    <location>
        <begin position="45"/>
        <end position="339"/>
    </location>
</feature>
<dbReference type="InterPro" id="IPR013818">
    <property type="entry name" value="Lipase"/>
</dbReference>
<evidence type="ECO:0000313" key="9">
    <source>
        <dbReference type="Proteomes" id="UP000291343"/>
    </source>
</evidence>
<dbReference type="GO" id="GO:0005615">
    <property type="term" value="C:extracellular space"/>
    <property type="evidence" value="ECO:0007669"/>
    <property type="project" value="TreeGrafter"/>
</dbReference>
<dbReference type="InterPro" id="IPR029058">
    <property type="entry name" value="AB_hydrolase_fold"/>
</dbReference>
<comment type="caution">
    <text evidence="8">The sequence shown here is derived from an EMBL/GenBank/DDBJ whole genome shotgun (WGS) entry which is preliminary data.</text>
</comment>
<dbReference type="InParanoid" id="A0A482WWH8"/>
<evidence type="ECO:0000313" key="8">
    <source>
        <dbReference type="EMBL" id="RZF37937.1"/>
    </source>
</evidence>
<evidence type="ECO:0000256" key="6">
    <source>
        <dbReference type="SAM" id="SignalP"/>
    </source>
</evidence>
<reference evidence="8 9" key="1">
    <citation type="journal article" date="2017" name="Gigascience">
        <title>Genome sequence of the small brown planthopper, Laodelphax striatellus.</title>
        <authorList>
            <person name="Zhu J."/>
            <person name="Jiang F."/>
            <person name="Wang X."/>
            <person name="Yang P."/>
            <person name="Bao Y."/>
            <person name="Zhao W."/>
            <person name="Wang W."/>
            <person name="Lu H."/>
            <person name="Wang Q."/>
            <person name="Cui N."/>
            <person name="Li J."/>
            <person name="Chen X."/>
            <person name="Luo L."/>
            <person name="Yu J."/>
            <person name="Kang L."/>
            <person name="Cui F."/>
        </authorList>
    </citation>
    <scope>NUCLEOTIDE SEQUENCE [LARGE SCALE GENOMIC DNA]</scope>
    <source>
        <strain evidence="8">Lst14</strain>
    </source>
</reference>
<dbReference type="InterPro" id="IPR000734">
    <property type="entry name" value="TAG_lipase"/>
</dbReference>
<dbReference type="SUPFAM" id="SSF53474">
    <property type="entry name" value="alpha/beta-Hydrolases"/>
    <property type="match status" value="1"/>
</dbReference>
<evidence type="ECO:0000256" key="4">
    <source>
        <dbReference type="RuleBase" id="RU004262"/>
    </source>
</evidence>
<evidence type="ECO:0000256" key="2">
    <source>
        <dbReference type="ARBA" id="ARBA00010701"/>
    </source>
</evidence>
<keyword evidence="3" id="KW-0964">Secreted</keyword>
<protein>
    <recommendedName>
        <fullName evidence="7">Lipase domain-containing protein</fullName>
    </recommendedName>
</protein>
<organism evidence="8 9">
    <name type="scientific">Laodelphax striatellus</name>
    <name type="common">Small brown planthopper</name>
    <name type="synonym">Delphax striatella</name>
    <dbReference type="NCBI Taxonomy" id="195883"/>
    <lineage>
        <taxon>Eukaryota</taxon>
        <taxon>Metazoa</taxon>
        <taxon>Ecdysozoa</taxon>
        <taxon>Arthropoda</taxon>
        <taxon>Hexapoda</taxon>
        <taxon>Insecta</taxon>
        <taxon>Pterygota</taxon>
        <taxon>Neoptera</taxon>
        <taxon>Paraneoptera</taxon>
        <taxon>Hemiptera</taxon>
        <taxon>Auchenorrhyncha</taxon>
        <taxon>Fulgoroidea</taxon>
        <taxon>Delphacidae</taxon>
        <taxon>Criomorphinae</taxon>
        <taxon>Laodelphax</taxon>
    </lineage>
</organism>
<feature type="chain" id="PRO_5019867775" description="Lipase domain-containing protein" evidence="6">
    <location>
        <begin position="21"/>
        <end position="383"/>
    </location>
</feature>
<evidence type="ECO:0000256" key="1">
    <source>
        <dbReference type="ARBA" id="ARBA00004613"/>
    </source>
</evidence>